<organism evidence="12 13">
    <name type="scientific">Paenibacillus alvei</name>
    <name type="common">Bacillus alvei</name>
    <dbReference type="NCBI Taxonomy" id="44250"/>
    <lineage>
        <taxon>Bacteria</taxon>
        <taxon>Bacillati</taxon>
        <taxon>Bacillota</taxon>
        <taxon>Bacilli</taxon>
        <taxon>Bacillales</taxon>
        <taxon>Paenibacillaceae</taxon>
        <taxon>Paenibacillus</taxon>
    </lineage>
</organism>
<evidence type="ECO:0000259" key="11">
    <source>
        <dbReference type="PROSITE" id="PS51371"/>
    </source>
</evidence>
<dbReference type="SUPFAM" id="SSF54631">
    <property type="entry name" value="CBS-domain pair"/>
    <property type="match status" value="1"/>
</dbReference>
<dbReference type="InterPro" id="IPR046342">
    <property type="entry name" value="CBS_dom_sf"/>
</dbReference>
<dbReference type="InterPro" id="IPR006669">
    <property type="entry name" value="MgtE_transporter"/>
</dbReference>
<dbReference type="PROSITE" id="PS51371">
    <property type="entry name" value="CBS"/>
    <property type="match status" value="2"/>
</dbReference>
<dbReference type="Proteomes" id="UP000304148">
    <property type="component" value="Chromosome"/>
</dbReference>
<dbReference type="InterPro" id="IPR006667">
    <property type="entry name" value="SLC41_membr_dom"/>
</dbReference>
<comment type="function">
    <text evidence="9">Acts as a magnesium transporter.</text>
</comment>
<dbReference type="SMART" id="SM00116">
    <property type="entry name" value="CBS"/>
    <property type="match status" value="2"/>
</dbReference>
<feature type="domain" description="CBS" evidence="11">
    <location>
        <begin position="229"/>
        <end position="287"/>
    </location>
</feature>
<keyword evidence="4 9" id="KW-0812">Transmembrane</keyword>
<comment type="subcellular location">
    <subcellularLocation>
        <location evidence="9">Cell membrane</location>
        <topology evidence="9">Multi-pass membrane protein</topology>
    </subcellularLocation>
    <subcellularLocation>
        <location evidence="1">Membrane</location>
        <topology evidence="1">Multi-pass membrane protein</topology>
    </subcellularLocation>
</comment>
<comment type="similarity">
    <text evidence="2 9">Belongs to the SLC41A transporter family.</text>
</comment>
<dbReference type="InterPro" id="IPR000644">
    <property type="entry name" value="CBS_dom"/>
</dbReference>
<dbReference type="Gene3D" id="3.10.580.10">
    <property type="entry name" value="CBS-domain"/>
    <property type="match status" value="1"/>
</dbReference>
<keyword evidence="5 9" id="KW-0460">Magnesium</keyword>
<dbReference type="Pfam" id="PF01769">
    <property type="entry name" value="MgtE"/>
    <property type="match status" value="1"/>
</dbReference>
<evidence type="ECO:0000256" key="10">
    <source>
        <dbReference type="SAM" id="MobiDB-lite"/>
    </source>
</evidence>
<feature type="transmembrane region" description="Helical" evidence="9">
    <location>
        <begin position="343"/>
        <end position="364"/>
    </location>
</feature>
<keyword evidence="9" id="KW-1003">Cell membrane</keyword>
<proteinExistence type="inferred from homology"/>
<keyword evidence="6 9" id="KW-1133">Transmembrane helix</keyword>
<evidence type="ECO:0000313" key="13">
    <source>
        <dbReference type="Proteomes" id="UP000304148"/>
    </source>
</evidence>
<reference evidence="13" key="1">
    <citation type="submission" date="2018-08" db="EMBL/GenBank/DDBJ databases">
        <authorList>
            <person name="Chevrot R."/>
        </authorList>
    </citation>
    <scope>NUCLEOTIDE SEQUENCE [LARGE SCALE GENOMIC DNA]</scope>
</reference>
<keyword evidence="8" id="KW-0129">CBS domain</keyword>
<comment type="subunit">
    <text evidence="9">Homodimer.</text>
</comment>
<dbReference type="SMART" id="SM00924">
    <property type="entry name" value="MgtE_N"/>
    <property type="match status" value="1"/>
</dbReference>
<sequence length="477" mass="53785">MGSKRDKQKQAWNEKKTTKADSNKDKDTVSYDTDEIIDEAERILHGSVDEVKYALRYWHPYDLAVVYRHVNLSKRSRLLEVLEVGQLTEMIRELNPDLQLESFQMLGRNRAAEVLNRMDNDDLADMMAAVSVEEQEFLLSLMEREESDTVRRLMTYEPETAGGLMTNRYVWFYERYTVREAVEKVKAFAEMTKNVHYLYVVNEQKRLVGTLTYRELVLAPETDTIQSLMNEKVISVTVDTDQEEVARLFEQYDFLSMPVVDPDDKLLGIVTVDDVIDVLREEAHEDINKLSATDKTIDFRTNPFTAARRRLPWLIMLLFLGLVSGSIISWFEGTLQQVVALTFFMPMIAGMTGNTGTQSLAVVIRGLASEHLDKGTVTRLLWRELFVGLIIGTVCGTAVALVAGIWQGSLALGLVVGCSLFLTVIIGTMAGTVIPILLYKLNADPAVASGPLITTLNDIFSLTVYFGTATLFLSYLI</sequence>
<dbReference type="GO" id="GO:0046872">
    <property type="term" value="F:metal ion binding"/>
    <property type="evidence" value="ECO:0007669"/>
    <property type="project" value="UniProtKB-KW"/>
</dbReference>
<keyword evidence="7 9" id="KW-0472">Membrane</keyword>
<evidence type="ECO:0000256" key="6">
    <source>
        <dbReference type="ARBA" id="ARBA00022989"/>
    </source>
</evidence>
<name>A0A383RFF9_PAEAL</name>
<feature type="domain" description="CBS" evidence="11">
    <location>
        <begin position="165"/>
        <end position="227"/>
    </location>
</feature>
<accession>A0A383RFF9</accession>
<evidence type="ECO:0000256" key="3">
    <source>
        <dbReference type="ARBA" id="ARBA00022448"/>
    </source>
</evidence>
<evidence type="ECO:0000256" key="7">
    <source>
        <dbReference type="ARBA" id="ARBA00023136"/>
    </source>
</evidence>
<dbReference type="EMBL" id="LS992241">
    <property type="protein sequence ID" value="SYX85835.1"/>
    <property type="molecule type" value="Genomic_DNA"/>
</dbReference>
<dbReference type="Gene3D" id="1.10.357.20">
    <property type="entry name" value="SLC41 divalent cation transporters, integral membrane domain"/>
    <property type="match status" value="1"/>
</dbReference>
<comment type="caution">
    <text evidence="9">Lacks conserved residue(s) required for the propagation of feature annotation.</text>
</comment>
<feature type="region of interest" description="Disordered" evidence="10">
    <location>
        <begin position="1"/>
        <end position="29"/>
    </location>
</feature>
<protein>
    <recommendedName>
        <fullName evidence="9">Magnesium transporter MgtE</fullName>
    </recommendedName>
</protein>
<dbReference type="NCBIfam" id="TIGR00400">
    <property type="entry name" value="mgtE"/>
    <property type="match status" value="1"/>
</dbReference>
<keyword evidence="3 9" id="KW-0813">Transport</keyword>
<dbReference type="PANTHER" id="PTHR43773">
    <property type="entry name" value="MAGNESIUM TRANSPORTER MGTE"/>
    <property type="match status" value="1"/>
</dbReference>
<feature type="transmembrane region" description="Helical" evidence="9">
    <location>
        <begin position="412"/>
        <end position="438"/>
    </location>
</feature>
<dbReference type="Gene3D" id="1.25.60.10">
    <property type="entry name" value="MgtE N-terminal domain-like"/>
    <property type="match status" value="1"/>
</dbReference>
<dbReference type="GO" id="GO:0005886">
    <property type="term" value="C:plasma membrane"/>
    <property type="evidence" value="ECO:0007669"/>
    <property type="project" value="UniProtKB-SubCell"/>
</dbReference>
<dbReference type="CDD" id="cd04606">
    <property type="entry name" value="CBS_pair_Mg_transporter"/>
    <property type="match status" value="1"/>
</dbReference>
<feature type="transmembrane region" description="Helical" evidence="9">
    <location>
        <begin position="385"/>
        <end position="406"/>
    </location>
</feature>
<dbReference type="SUPFAM" id="SSF158791">
    <property type="entry name" value="MgtE N-terminal domain-like"/>
    <property type="match status" value="1"/>
</dbReference>
<feature type="transmembrane region" description="Helical" evidence="9">
    <location>
        <begin position="311"/>
        <end position="331"/>
    </location>
</feature>
<evidence type="ECO:0000256" key="4">
    <source>
        <dbReference type="ARBA" id="ARBA00022692"/>
    </source>
</evidence>
<dbReference type="InterPro" id="IPR036739">
    <property type="entry name" value="SLC41_membr_dom_sf"/>
</dbReference>
<gene>
    <name evidence="12" type="primary">mgtE</name>
    <name evidence="12" type="ORF">PBLR_14257</name>
</gene>
<dbReference type="InterPro" id="IPR038076">
    <property type="entry name" value="MgtE_N_sf"/>
</dbReference>
<evidence type="ECO:0000256" key="1">
    <source>
        <dbReference type="ARBA" id="ARBA00004141"/>
    </source>
</evidence>
<dbReference type="PANTHER" id="PTHR43773:SF1">
    <property type="entry name" value="MAGNESIUM TRANSPORTER MGTE"/>
    <property type="match status" value="1"/>
</dbReference>
<evidence type="ECO:0000256" key="2">
    <source>
        <dbReference type="ARBA" id="ARBA00009749"/>
    </source>
</evidence>
<dbReference type="SUPFAM" id="SSF161093">
    <property type="entry name" value="MgtE membrane domain-like"/>
    <property type="match status" value="1"/>
</dbReference>
<dbReference type="GO" id="GO:0015095">
    <property type="term" value="F:magnesium ion transmembrane transporter activity"/>
    <property type="evidence" value="ECO:0007669"/>
    <property type="project" value="UniProtKB-UniRule"/>
</dbReference>
<dbReference type="Pfam" id="PF00571">
    <property type="entry name" value="CBS"/>
    <property type="match status" value="2"/>
</dbReference>
<evidence type="ECO:0000256" key="5">
    <source>
        <dbReference type="ARBA" id="ARBA00022842"/>
    </source>
</evidence>
<dbReference type="RefSeq" id="WP_138187738.1">
    <property type="nucleotide sequence ID" value="NZ_LS992241.1"/>
</dbReference>
<evidence type="ECO:0000313" key="12">
    <source>
        <dbReference type="EMBL" id="SYX85835.1"/>
    </source>
</evidence>
<dbReference type="AlphaFoldDB" id="A0A383RFF9"/>
<dbReference type="InterPro" id="IPR006668">
    <property type="entry name" value="Mg_transptr_MgtE_intracell_dom"/>
</dbReference>
<evidence type="ECO:0000256" key="8">
    <source>
        <dbReference type="PROSITE-ProRule" id="PRU00703"/>
    </source>
</evidence>
<evidence type="ECO:0000256" key="9">
    <source>
        <dbReference type="RuleBase" id="RU362011"/>
    </source>
</evidence>
<dbReference type="Pfam" id="PF03448">
    <property type="entry name" value="MgtE_N"/>
    <property type="match status" value="1"/>
</dbReference>
<keyword evidence="9" id="KW-0479">Metal-binding</keyword>